<comment type="subcellular location">
    <subcellularLocation>
        <location evidence="1">Membrane</location>
        <topology evidence="1">Multi-pass membrane protein</topology>
    </subcellularLocation>
</comment>
<feature type="transmembrane region" description="Helical" evidence="5">
    <location>
        <begin position="361"/>
        <end position="394"/>
    </location>
</feature>
<feature type="transmembrane region" description="Helical" evidence="5">
    <location>
        <begin position="185"/>
        <end position="205"/>
    </location>
</feature>
<dbReference type="EMBL" id="ASJR01000026">
    <property type="protein sequence ID" value="ERP30928.1"/>
    <property type="molecule type" value="Genomic_DNA"/>
</dbReference>
<name>U7D4R3_9BACT</name>
<feature type="transmembrane region" description="Helical" evidence="5">
    <location>
        <begin position="225"/>
        <end position="247"/>
    </location>
</feature>
<keyword evidence="3 5" id="KW-1133">Transmembrane helix</keyword>
<feature type="transmembrane region" description="Helical" evidence="5">
    <location>
        <begin position="54"/>
        <end position="81"/>
    </location>
</feature>
<dbReference type="STRING" id="1313304.CALK_2242"/>
<dbReference type="InterPro" id="IPR001898">
    <property type="entry name" value="SLC13A/DASS"/>
</dbReference>
<accession>U7D4R3</accession>
<organism evidence="6 7">
    <name type="scientific">Chitinivibrio alkaliphilus ACht1</name>
    <dbReference type="NCBI Taxonomy" id="1313304"/>
    <lineage>
        <taxon>Bacteria</taxon>
        <taxon>Pseudomonadati</taxon>
        <taxon>Fibrobacterota</taxon>
        <taxon>Chitinivibrionia</taxon>
        <taxon>Chitinivibrionales</taxon>
        <taxon>Chitinivibrionaceae</taxon>
        <taxon>Chitinivibrio</taxon>
    </lineage>
</organism>
<dbReference type="Pfam" id="PF00939">
    <property type="entry name" value="Na_sulph_symp"/>
    <property type="match status" value="1"/>
</dbReference>
<feature type="transmembrane region" description="Helical" evidence="5">
    <location>
        <begin position="323"/>
        <end position="341"/>
    </location>
</feature>
<keyword evidence="4 5" id="KW-0472">Membrane</keyword>
<evidence type="ECO:0000256" key="1">
    <source>
        <dbReference type="ARBA" id="ARBA00004141"/>
    </source>
</evidence>
<feature type="transmembrane region" description="Helical" evidence="5">
    <location>
        <begin position="297"/>
        <end position="316"/>
    </location>
</feature>
<evidence type="ECO:0000256" key="4">
    <source>
        <dbReference type="ARBA" id="ARBA00023136"/>
    </source>
</evidence>
<keyword evidence="2 5" id="KW-0812">Transmembrane</keyword>
<evidence type="ECO:0000313" key="7">
    <source>
        <dbReference type="Proteomes" id="UP000017148"/>
    </source>
</evidence>
<feature type="transmembrane region" description="Helical" evidence="5">
    <location>
        <begin position="93"/>
        <end position="116"/>
    </location>
</feature>
<dbReference type="RefSeq" id="WP_022637611.1">
    <property type="nucleotide sequence ID" value="NZ_ASJR01000026.1"/>
</dbReference>
<evidence type="ECO:0000256" key="5">
    <source>
        <dbReference type="SAM" id="Phobius"/>
    </source>
</evidence>
<evidence type="ECO:0000313" key="6">
    <source>
        <dbReference type="EMBL" id="ERP30928.1"/>
    </source>
</evidence>
<feature type="transmembrane region" description="Helical" evidence="5">
    <location>
        <begin position="406"/>
        <end position="433"/>
    </location>
</feature>
<dbReference type="AlphaFoldDB" id="U7D4R3"/>
<dbReference type="PANTHER" id="PTHR10283">
    <property type="entry name" value="SOLUTE CARRIER FAMILY 13 MEMBER"/>
    <property type="match status" value="1"/>
</dbReference>
<comment type="caution">
    <text evidence="6">The sequence shown here is derived from an EMBL/GenBank/DDBJ whole genome shotgun (WGS) entry which is preliminary data.</text>
</comment>
<reference evidence="6 7" key="1">
    <citation type="journal article" date="2013" name="Environ. Microbiol.">
        <title>Genome analysis of Chitinivibrio alkaliphilus gen. nov., sp. nov., a novel extremely haloalkaliphilic anaerobic chitinolytic bacterium from the candidate phylum Termite Group 3.</title>
        <authorList>
            <person name="Sorokin D.Y."/>
            <person name="Gumerov V.M."/>
            <person name="Rakitin A.L."/>
            <person name="Beletsky A.V."/>
            <person name="Damste J.S."/>
            <person name="Muyzer G."/>
            <person name="Mardanov A.V."/>
            <person name="Ravin N.V."/>
        </authorList>
    </citation>
    <scope>NUCLEOTIDE SEQUENCE [LARGE SCALE GENOMIC DNA]</scope>
    <source>
        <strain evidence="6 7">ACht1</strain>
    </source>
</reference>
<evidence type="ECO:0000256" key="3">
    <source>
        <dbReference type="ARBA" id="ARBA00022989"/>
    </source>
</evidence>
<dbReference type="GO" id="GO:0005886">
    <property type="term" value="C:plasma membrane"/>
    <property type="evidence" value="ECO:0007669"/>
    <property type="project" value="TreeGrafter"/>
</dbReference>
<protein>
    <submittedName>
        <fullName evidence="6">Anion transporter</fullName>
    </submittedName>
</protein>
<dbReference type="GO" id="GO:0005315">
    <property type="term" value="F:phosphate transmembrane transporter activity"/>
    <property type="evidence" value="ECO:0007669"/>
    <property type="project" value="TreeGrafter"/>
</dbReference>
<dbReference type="NCBIfam" id="TIGR00785">
    <property type="entry name" value="dass"/>
    <property type="match status" value="1"/>
</dbReference>
<feature type="transmembrane region" description="Helical" evidence="5">
    <location>
        <begin position="445"/>
        <end position="465"/>
    </location>
</feature>
<dbReference type="OrthoDB" id="9763713at2"/>
<proteinExistence type="predicted"/>
<dbReference type="Proteomes" id="UP000017148">
    <property type="component" value="Unassembled WGS sequence"/>
</dbReference>
<sequence length="470" mass="50895">MRRFHIDMRPLPLLFLREYRNALVLALLTALFLVFIHGDSPDPALSTEAYRAMVIFVLAVILWVSNLLPLAITSLLVLGLLAHFEVMAARQVYSFFGNSALFFILGAFIISAAVQASGLSKRIAVTVLRACGKEKYSLICGVFFLSAGLSHIMPEHAVAALMYPILRDILPLVETEKKSGPFQEYLFFSMAWGCIIGGVVTFLGGARNPLAIGILQEMSAADISMGRWIIAAAPPMYILGALVLLFFRLTLKDDAHSSIHIAALPPLPKIHFREIKAGVILSVTIALWVFGNARFGIANIALISASLFFVLNVLSWEEAKNEINWGIILMYGGAIALGTSLDRLGVLELMVDTHLSTLQLSPLLFIGAIAAISIILTDFVSNAAVIVILLPAAIRMAPGAGISPELATLSIAIPSGLAFMLPMSTPAMAIIYGSGKVNPARTLRYGLVLNTISWIFCVSAATWYWPRLGI</sequence>
<dbReference type="PANTHER" id="PTHR10283:SF92">
    <property type="entry name" value="LOW-AFFINITY PHOSPHATE TRANSPORTER PHO91"/>
    <property type="match status" value="1"/>
</dbReference>
<keyword evidence="7" id="KW-1185">Reference proteome</keyword>
<evidence type="ECO:0000256" key="2">
    <source>
        <dbReference type="ARBA" id="ARBA00022692"/>
    </source>
</evidence>
<gene>
    <name evidence="6" type="ORF">CALK_2242</name>
</gene>
<dbReference type="eggNOG" id="COG1055">
    <property type="taxonomic scope" value="Bacteria"/>
</dbReference>